<dbReference type="InterPro" id="IPR012296">
    <property type="entry name" value="Nuclease_put_TT1808"/>
</dbReference>
<evidence type="ECO:0000313" key="2">
    <source>
        <dbReference type="EMBL" id="GCL36084.1"/>
    </source>
</evidence>
<dbReference type="EMBL" id="BJCE01000026">
    <property type="protein sequence ID" value="GCL36084.1"/>
    <property type="molecule type" value="Genomic_DNA"/>
</dbReference>
<dbReference type="InterPro" id="IPR008538">
    <property type="entry name" value="Uma2"/>
</dbReference>
<dbReference type="PANTHER" id="PTHR35400:SF3">
    <property type="entry name" value="SLL1072 PROTEIN"/>
    <property type="match status" value="1"/>
</dbReference>
<dbReference type="AlphaFoldDB" id="A0A480A1R2"/>
<accession>A0A480A1R2</accession>
<reference evidence="3" key="1">
    <citation type="submission" date="2019-02" db="EMBL/GenBank/DDBJ databases">
        <title>Draft genome sequence of Sphaerospermopsis reniformis NIES-1949.</title>
        <authorList>
            <person name="Yamaguchi H."/>
            <person name="Suzuki S."/>
            <person name="Kawachi M."/>
        </authorList>
    </citation>
    <scope>NUCLEOTIDE SEQUENCE [LARGE SCALE GENOMIC DNA]</scope>
    <source>
        <strain evidence="3">NIES-1949</strain>
    </source>
</reference>
<keyword evidence="3" id="KW-1185">Reference proteome</keyword>
<dbReference type="Proteomes" id="UP000300142">
    <property type="component" value="Unassembled WGS sequence"/>
</dbReference>
<dbReference type="SUPFAM" id="SSF52980">
    <property type="entry name" value="Restriction endonuclease-like"/>
    <property type="match status" value="1"/>
</dbReference>
<dbReference type="InterPro" id="IPR011335">
    <property type="entry name" value="Restrct_endonuc-II-like"/>
</dbReference>
<dbReference type="Pfam" id="PF05685">
    <property type="entry name" value="Uma2"/>
    <property type="match status" value="1"/>
</dbReference>
<feature type="domain" description="Putative restriction endonuclease" evidence="1">
    <location>
        <begin position="23"/>
        <end position="190"/>
    </location>
</feature>
<dbReference type="PANTHER" id="PTHR35400">
    <property type="entry name" value="SLR1083 PROTEIN"/>
    <property type="match status" value="1"/>
</dbReference>
<evidence type="ECO:0000259" key="1">
    <source>
        <dbReference type="Pfam" id="PF05685"/>
    </source>
</evidence>
<evidence type="ECO:0000313" key="3">
    <source>
        <dbReference type="Proteomes" id="UP000300142"/>
    </source>
</evidence>
<sequence>MTIAKSPPNLPLLENGDRLDRAEFERRYTATPDVKKAELIEGIVYVASPLRFTPHAKPHGDLIGWLWTYKTAVGGIELGVEPTVRLDNDNEPQPDVVLFRVDGNAIIDDDGYIAAAPELIVEIAASTVSYDLHDKKRVYQRNGVKEYIVWRTFDQEMDWFVLEDSKYIEMKPDAEGIIKSVEFPGLWLNVPALLGGDMQQVLKTLNEGISQTTLS</sequence>
<dbReference type="RefSeq" id="WP_137666707.1">
    <property type="nucleotide sequence ID" value="NZ_BJCE01000026.1"/>
</dbReference>
<proteinExistence type="predicted"/>
<dbReference type="Gene3D" id="3.90.1570.10">
    <property type="entry name" value="tt1808, chain A"/>
    <property type="match status" value="1"/>
</dbReference>
<comment type="caution">
    <text evidence="2">The sequence shown here is derived from an EMBL/GenBank/DDBJ whole genome shotgun (WGS) entry which is preliminary data.</text>
</comment>
<gene>
    <name evidence="2" type="ORF">SR1949_11840</name>
</gene>
<dbReference type="CDD" id="cd06260">
    <property type="entry name" value="DUF820-like"/>
    <property type="match status" value="1"/>
</dbReference>
<protein>
    <recommendedName>
        <fullName evidence="1">Putative restriction endonuclease domain-containing protein</fullName>
    </recommendedName>
</protein>
<organism evidence="2 3">
    <name type="scientific">Sphaerospermopsis reniformis</name>
    <dbReference type="NCBI Taxonomy" id="531300"/>
    <lineage>
        <taxon>Bacteria</taxon>
        <taxon>Bacillati</taxon>
        <taxon>Cyanobacteriota</taxon>
        <taxon>Cyanophyceae</taxon>
        <taxon>Nostocales</taxon>
        <taxon>Aphanizomenonaceae</taxon>
        <taxon>Sphaerospermopsis</taxon>
    </lineage>
</organism>
<name>A0A480A1R2_9CYAN</name>